<dbReference type="Pfam" id="PF23458">
    <property type="entry name" value="DUF7130"/>
    <property type="match status" value="1"/>
</dbReference>
<dbReference type="SUPFAM" id="SSF57802">
    <property type="entry name" value="Rubredoxin-like"/>
    <property type="match status" value="1"/>
</dbReference>
<evidence type="ECO:0000313" key="2">
    <source>
        <dbReference type="EMBL" id="MWG33608.1"/>
    </source>
</evidence>
<evidence type="ECO:0000313" key="3">
    <source>
        <dbReference type="Proteomes" id="UP000451471"/>
    </source>
</evidence>
<sequence length="98" mass="10954">MASDGIRTTVKPGQTVYDDEGNELGLIRGLTEEGFQVRAGESVEHIDLETDPGHEFGEGYLMWRCSECGEMGRLESGYPEECPNCGTPKRHLYAWLED</sequence>
<organism evidence="2 3">
    <name type="scientific">Halomarina oriensis</name>
    <dbReference type="NCBI Taxonomy" id="671145"/>
    <lineage>
        <taxon>Archaea</taxon>
        <taxon>Methanobacteriati</taxon>
        <taxon>Methanobacteriota</taxon>
        <taxon>Stenosarchaea group</taxon>
        <taxon>Halobacteria</taxon>
        <taxon>Halobacteriales</taxon>
        <taxon>Natronomonadaceae</taxon>
        <taxon>Halomarina</taxon>
    </lineage>
</organism>
<feature type="domain" description="DUF7130" evidence="1">
    <location>
        <begin position="12"/>
        <end position="98"/>
    </location>
</feature>
<evidence type="ECO:0000259" key="1">
    <source>
        <dbReference type="Pfam" id="PF23458"/>
    </source>
</evidence>
<name>A0A6B0GPP7_9EURY</name>
<dbReference type="Proteomes" id="UP000451471">
    <property type="component" value="Unassembled WGS sequence"/>
</dbReference>
<comment type="caution">
    <text evidence="2">The sequence shown here is derived from an EMBL/GenBank/DDBJ whole genome shotgun (WGS) entry which is preliminary data.</text>
</comment>
<dbReference type="AlphaFoldDB" id="A0A6B0GPP7"/>
<dbReference type="OrthoDB" id="45654at2157"/>
<proteinExistence type="predicted"/>
<dbReference type="InterPro" id="IPR055554">
    <property type="entry name" value="DUF7130"/>
</dbReference>
<reference evidence="2 3" key="1">
    <citation type="submission" date="2019-12" db="EMBL/GenBank/DDBJ databases">
        <title>Halocatena pleomorpha gen. nov. sp. nov., an extremely halophilic archaeon of family Halobacteriaceae isolated from saltpan soil.</title>
        <authorList>
            <person name="Pal Y."/>
            <person name="Verma A."/>
            <person name="Krishnamurthi S."/>
            <person name="Kumar P."/>
        </authorList>
    </citation>
    <scope>NUCLEOTIDE SEQUENCE [LARGE SCALE GENOMIC DNA]</scope>
    <source>
        <strain evidence="2 3">JCM 16495</strain>
    </source>
</reference>
<protein>
    <recommendedName>
        <fullName evidence="1">DUF7130 domain-containing protein</fullName>
    </recommendedName>
</protein>
<accession>A0A6B0GPP7</accession>
<gene>
    <name evidence="2" type="ORF">GQS65_03720</name>
</gene>
<keyword evidence="3" id="KW-1185">Reference proteome</keyword>
<dbReference type="RefSeq" id="WP_158203331.1">
    <property type="nucleotide sequence ID" value="NZ_WSZK01000008.1"/>
</dbReference>
<dbReference type="EMBL" id="WSZK01000008">
    <property type="protein sequence ID" value="MWG33608.1"/>
    <property type="molecule type" value="Genomic_DNA"/>
</dbReference>